<comment type="caution">
    <text evidence="1">The sequence shown here is derived from an EMBL/GenBank/DDBJ whole genome shotgun (WGS) entry which is preliminary data.</text>
</comment>
<gene>
    <name evidence="1" type="ORF">BROFUL_02471</name>
</gene>
<organism evidence="1 2">
    <name type="scientific">Candidatus Brocadia fulgida</name>
    <dbReference type="NCBI Taxonomy" id="380242"/>
    <lineage>
        <taxon>Bacteria</taxon>
        <taxon>Pseudomonadati</taxon>
        <taxon>Planctomycetota</taxon>
        <taxon>Candidatus Brocadiia</taxon>
        <taxon>Candidatus Brocadiales</taxon>
        <taxon>Candidatus Brocadiaceae</taxon>
        <taxon>Candidatus Brocadia</taxon>
    </lineage>
</organism>
<keyword evidence="2" id="KW-1185">Reference proteome</keyword>
<reference evidence="1 2" key="1">
    <citation type="journal article" date="2013" name="BMC Microbiol.">
        <title>Identification of the type II cytochrome c maturation pathway in anammox bacteria by comparative genomics.</title>
        <authorList>
            <person name="Ferousi C."/>
            <person name="Speth D.R."/>
            <person name="Reimann J."/>
            <person name="Op den Camp H.J."/>
            <person name="Allen J.W."/>
            <person name="Keltjens J.T."/>
            <person name="Jetten M.S."/>
        </authorList>
    </citation>
    <scope>NUCLEOTIDE SEQUENCE [LARGE SCALE GENOMIC DNA]</scope>
    <source>
        <strain evidence="1">RU1</strain>
    </source>
</reference>
<evidence type="ECO:0000313" key="1">
    <source>
        <dbReference type="EMBL" id="KKO18810.1"/>
    </source>
</evidence>
<dbReference type="InterPro" id="IPR018641">
    <property type="entry name" value="Trfase_1_rSAM/seldom-assoc"/>
</dbReference>
<dbReference type="PANTHER" id="PTHR36529">
    <property type="entry name" value="SLL1095 PROTEIN"/>
    <property type="match status" value="1"/>
</dbReference>
<dbReference type="PANTHER" id="PTHR36529:SF1">
    <property type="entry name" value="GLYCOSYLTRANSFERASE"/>
    <property type="match status" value="1"/>
</dbReference>
<dbReference type="GO" id="GO:0016740">
    <property type="term" value="F:transferase activity"/>
    <property type="evidence" value="ECO:0007669"/>
    <property type="project" value="UniProtKB-KW"/>
</dbReference>
<accession>A0A0M2UT67</accession>
<dbReference type="Pfam" id="PF09837">
    <property type="entry name" value="DUF2064"/>
    <property type="match status" value="1"/>
</dbReference>
<name>A0A0M2UT67_9BACT</name>
<protein>
    <submittedName>
        <fullName evidence="1">Glycosyltransferase</fullName>
    </submittedName>
</protein>
<sequence>MDKVLIVFLKYPSPGHVKTRLAKNIGAERACLIYQSLAERVIRNILPKNQMTYEVRIFFTPADKANEIKAWLTPFFSVIPEVHTQFISQEGDDLGARMSHAFEQTLQGRHGKKIPEKHRRNHNTAPPLSLFGKRGRDWAKRLTKNHSCENEGKGYSSPRAIIIGTDCPEIDAELLERAFEVLQKKDVVIGPCRDGGYYLIGMARYTPELFTGIDWSTSRVFAQTIERLQEKNLSCGTLKILADIDRIEDLYHWNIDHLGF</sequence>
<dbReference type="InterPro" id="IPR029044">
    <property type="entry name" value="Nucleotide-diphossugar_trans"/>
</dbReference>
<proteinExistence type="predicted"/>
<dbReference type="Proteomes" id="UP000034954">
    <property type="component" value="Unassembled WGS sequence"/>
</dbReference>
<dbReference type="EMBL" id="LAQJ01000233">
    <property type="protein sequence ID" value="KKO18810.1"/>
    <property type="molecule type" value="Genomic_DNA"/>
</dbReference>
<dbReference type="SUPFAM" id="SSF53448">
    <property type="entry name" value="Nucleotide-diphospho-sugar transferases"/>
    <property type="match status" value="2"/>
</dbReference>
<evidence type="ECO:0000313" key="2">
    <source>
        <dbReference type="Proteomes" id="UP000034954"/>
    </source>
</evidence>
<dbReference type="AlphaFoldDB" id="A0A0M2UT67"/>
<dbReference type="Gene3D" id="3.90.550.10">
    <property type="entry name" value="Spore Coat Polysaccharide Biosynthesis Protein SpsA, Chain A"/>
    <property type="match status" value="1"/>
</dbReference>